<dbReference type="PANTHER" id="PTHR42718">
    <property type="entry name" value="MAJOR FACILITATOR SUPERFAMILY MULTIDRUG TRANSPORTER MFSC"/>
    <property type="match status" value="1"/>
</dbReference>
<feature type="transmembrane region" description="Helical" evidence="6">
    <location>
        <begin position="388"/>
        <end position="406"/>
    </location>
</feature>
<evidence type="ECO:0000256" key="4">
    <source>
        <dbReference type="ARBA" id="ARBA00022989"/>
    </source>
</evidence>
<dbReference type="PRINTS" id="PR00173">
    <property type="entry name" value="EDTRNSPORT"/>
</dbReference>
<dbReference type="PANTHER" id="PTHR42718:SF9">
    <property type="entry name" value="MAJOR FACILITATOR SUPERFAMILY MULTIDRUG TRANSPORTER MFSC"/>
    <property type="match status" value="1"/>
</dbReference>
<dbReference type="RefSeq" id="WP_212554259.1">
    <property type="nucleotide sequence ID" value="NZ_JAGXOE010000038.1"/>
</dbReference>
<dbReference type="InterPro" id="IPR020846">
    <property type="entry name" value="MFS_dom"/>
</dbReference>
<reference evidence="8 9" key="1">
    <citation type="submission" date="2021-04" db="EMBL/GenBank/DDBJ databases">
        <title>Whole genome sequence analysis of a thiophenic sulfur metabolizing bacteria.</title>
        <authorList>
            <person name="Akhtar N."/>
            <person name="Akram J."/>
            <person name="Aslam A."/>
        </authorList>
    </citation>
    <scope>NUCLEOTIDE SEQUENCE [LARGE SCALE GENOMIC DNA]</scope>
    <source>
        <strain evidence="8 9">3OW</strain>
    </source>
</reference>
<feature type="transmembrane region" description="Helical" evidence="6">
    <location>
        <begin position="362"/>
        <end position="382"/>
    </location>
</feature>
<comment type="caution">
    <text evidence="8">The sequence shown here is derived from an EMBL/GenBank/DDBJ whole genome shotgun (WGS) entry which is preliminary data.</text>
</comment>
<feature type="transmembrane region" description="Helical" evidence="6">
    <location>
        <begin position="105"/>
        <end position="128"/>
    </location>
</feature>
<evidence type="ECO:0000259" key="7">
    <source>
        <dbReference type="PROSITE" id="PS50850"/>
    </source>
</evidence>
<evidence type="ECO:0000256" key="3">
    <source>
        <dbReference type="ARBA" id="ARBA00022692"/>
    </source>
</evidence>
<evidence type="ECO:0000256" key="5">
    <source>
        <dbReference type="ARBA" id="ARBA00023136"/>
    </source>
</evidence>
<comment type="subcellular location">
    <subcellularLocation>
        <location evidence="1">Cell membrane</location>
        <topology evidence="1">Multi-pass membrane protein</topology>
    </subcellularLocation>
</comment>
<keyword evidence="3 6" id="KW-0812">Transmembrane</keyword>
<dbReference type="Proteomes" id="UP000676853">
    <property type="component" value="Unassembled WGS sequence"/>
</dbReference>
<feature type="transmembrane region" description="Helical" evidence="6">
    <location>
        <begin position="427"/>
        <end position="445"/>
    </location>
</feature>
<feature type="transmembrane region" description="Helical" evidence="6">
    <location>
        <begin position="223"/>
        <end position="242"/>
    </location>
</feature>
<feature type="domain" description="Major facilitator superfamily (MFS) profile" evidence="7">
    <location>
        <begin position="39"/>
        <end position="489"/>
    </location>
</feature>
<feature type="transmembrane region" description="Helical" evidence="6">
    <location>
        <begin position="162"/>
        <end position="184"/>
    </location>
</feature>
<evidence type="ECO:0000256" key="1">
    <source>
        <dbReference type="ARBA" id="ARBA00004651"/>
    </source>
</evidence>
<dbReference type="InterPro" id="IPR036259">
    <property type="entry name" value="MFS_trans_sf"/>
</dbReference>
<feature type="transmembrane region" description="Helical" evidence="6">
    <location>
        <begin position="75"/>
        <end position="93"/>
    </location>
</feature>
<feature type="transmembrane region" description="Helical" evidence="6">
    <location>
        <begin position="292"/>
        <end position="316"/>
    </location>
</feature>
<keyword evidence="9" id="KW-1185">Reference proteome</keyword>
<feature type="transmembrane region" description="Helical" evidence="6">
    <location>
        <begin position="248"/>
        <end position="272"/>
    </location>
</feature>
<accession>A0ABS5NEE9</accession>
<name>A0ABS5NEE9_TSUPA</name>
<evidence type="ECO:0000256" key="2">
    <source>
        <dbReference type="ARBA" id="ARBA00022448"/>
    </source>
</evidence>
<keyword evidence="2" id="KW-0813">Transport</keyword>
<proteinExistence type="predicted"/>
<dbReference type="InterPro" id="IPR011701">
    <property type="entry name" value="MFS"/>
</dbReference>
<evidence type="ECO:0000313" key="8">
    <source>
        <dbReference type="EMBL" id="MBS4102651.1"/>
    </source>
</evidence>
<feature type="transmembrane region" description="Helical" evidence="6">
    <location>
        <begin position="37"/>
        <end position="60"/>
    </location>
</feature>
<dbReference type="SUPFAM" id="SSF103473">
    <property type="entry name" value="MFS general substrate transporter"/>
    <property type="match status" value="1"/>
</dbReference>
<sequence length="505" mass="51767">MLHTFNRALRREVVLVTSTVTEQGALAPSGSRRNHPLVTVIILCFGGMVAALMQSLVIPIQPELPQLLNTSTANASWVITATLLAAAVAMPIGGRLADMIGKRRVLVLSAALLVAGSLAAALSTGLLLMLLGRVLQGLAMAFIPVGISMMREVTPPAMTATAVAAMSATLGVGGAIGLPLSAWIAQTYDWHMLFWVSTVLAALILAAVLFVLPDGAPGVGGRIDVVGSIGLAVGLVATLVAVSKGNDWGWTSGTTLGLLIGGLIVLFAWGAYELRHDDPLVDLRTSARPRVLITNIATVTIGFGMMAMMLCVPQIMEYPTATGFGLGKSMLEAGLWMMPGGIMMMIFAPVSSILIKKVGPAVTLAIGAFVVAGGYVLAYFLMDAAWKLSLASIVGTVGVAIAYAAMPTIIMSSVPQNETGAAIGLNALMRSLGTTICSAVAAAIISAKSVTMAGHVIPTQGAFETIFVVAAVAAILAGVIALLIPKPQAAQAEEAAPAAVPAEAE</sequence>
<feature type="transmembrane region" description="Helical" evidence="6">
    <location>
        <begin position="336"/>
        <end position="355"/>
    </location>
</feature>
<organism evidence="8 9">
    <name type="scientific">Tsukamurella paurometabola</name>
    <name type="common">Corynebacterium paurometabolum</name>
    <dbReference type="NCBI Taxonomy" id="2061"/>
    <lineage>
        <taxon>Bacteria</taxon>
        <taxon>Bacillati</taxon>
        <taxon>Actinomycetota</taxon>
        <taxon>Actinomycetes</taxon>
        <taxon>Mycobacteriales</taxon>
        <taxon>Tsukamurellaceae</taxon>
        <taxon>Tsukamurella</taxon>
    </lineage>
</organism>
<gene>
    <name evidence="8" type="ORF">KFZ73_15570</name>
</gene>
<feature type="transmembrane region" description="Helical" evidence="6">
    <location>
        <begin position="465"/>
        <end position="484"/>
    </location>
</feature>
<dbReference type="Pfam" id="PF07690">
    <property type="entry name" value="MFS_1"/>
    <property type="match status" value="1"/>
</dbReference>
<keyword evidence="4 6" id="KW-1133">Transmembrane helix</keyword>
<dbReference type="PROSITE" id="PS50850">
    <property type="entry name" value="MFS"/>
    <property type="match status" value="1"/>
</dbReference>
<protein>
    <submittedName>
        <fullName evidence="8">MFS transporter</fullName>
    </submittedName>
</protein>
<dbReference type="EMBL" id="JAGXOE010000038">
    <property type="protein sequence ID" value="MBS4102651.1"/>
    <property type="molecule type" value="Genomic_DNA"/>
</dbReference>
<feature type="transmembrane region" description="Helical" evidence="6">
    <location>
        <begin position="190"/>
        <end position="211"/>
    </location>
</feature>
<dbReference type="Gene3D" id="1.20.1250.20">
    <property type="entry name" value="MFS general substrate transporter like domains"/>
    <property type="match status" value="2"/>
</dbReference>
<evidence type="ECO:0000256" key="6">
    <source>
        <dbReference type="SAM" id="Phobius"/>
    </source>
</evidence>
<keyword evidence="5 6" id="KW-0472">Membrane</keyword>
<evidence type="ECO:0000313" key="9">
    <source>
        <dbReference type="Proteomes" id="UP000676853"/>
    </source>
</evidence>
<feature type="transmembrane region" description="Helical" evidence="6">
    <location>
        <begin position="134"/>
        <end position="150"/>
    </location>
</feature>